<accession>A0A508BV59</accession>
<dbReference type="InterPro" id="IPR039420">
    <property type="entry name" value="WalR-like"/>
</dbReference>
<dbReference type="Pfam" id="PF00072">
    <property type="entry name" value="Response_reg"/>
    <property type="match status" value="1"/>
</dbReference>
<protein>
    <submittedName>
        <fullName evidence="8">Response regulator transcription factor</fullName>
    </submittedName>
</protein>
<dbReference type="Gene3D" id="3.40.50.2300">
    <property type="match status" value="1"/>
</dbReference>
<dbReference type="GeneID" id="64214103"/>
<reference evidence="8 9" key="1">
    <citation type="submission" date="2019-06" db="EMBL/GenBank/DDBJ databases">
        <title>Draft genome sequence of Actinomyces oris CCUG 34288T.</title>
        <authorList>
            <person name="Salva-Serra F."/>
            <person name="Cardew S."/>
            <person name="Moore E."/>
        </authorList>
    </citation>
    <scope>NUCLEOTIDE SEQUENCE [LARGE SCALE GENOMIC DNA]</scope>
    <source>
        <strain evidence="8 9">CCUG 34288</strain>
    </source>
</reference>
<dbReference type="RefSeq" id="WP_141406091.1">
    <property type="nucleotide sequence ID" value="NZ_CP066060.1"/>
</dbReference>
<evidence type="ECO:0000256" key="5">
    <source>
        <dbReference type="PROSITE-ProRule" id="PRU00169"/>
    </source>
</evidence>
<evidence type="ECO:0000256" key="4">
    <source>
        <dbReference type="ARBA" id="ARBA00023163"/>
    </source>
</evidence>
<dbReference type="PROSITE" id="PS50043">
    <property type="entry name" value="HTH_LUXR_2"/>
    <property type="match status" value="1"/>
</dbReference>
<dbReference type="GO" id="GO:0003677">
    <property type="term" value="F:DNA binding"/>
    <property type="evidence" value="ECO:0007669"/>
    <property type="project" value="UniProtKB-KW"/>
</dbReference>
<dbReference type="GO" id="GO:0000160">
    <property type="term" value="P:phosphorelay signal transduction system"/>
    <property type="evidence" value="ECO:0007669"/>
    <property type="project" value="InterPro"/>
</dbReference>
<evidence type="ECO:0000256" key="1">
    <source>
        <dbReference type="ARBA" id="ARBA00022553"/>
    </source>
</evidence>
<dbReference type="PRINTS" id="PR00038">
    <property type="entry name" value="HTHLUXR"/>
</dbReference>
<dbReference type="PANTHER" id="PTHR43214:SF24">
    <property type="entry name" value="TRANSCRIPTIONAL REGULATORY PROTEIN NARL-RELATED"/>
    <property type="match status" value="1"/>
</dbReference>
<dbReference type="CDD" id="cd17535">
    <property type="entry name" value="REC_NarL-like"/>
    <property type="match status" value="1"/>
</dbReference>
<dbReference type="PANTHER" id="PTHR43214">
    <property type="entry name" value="TWO-COMPONENT RESPONSE REGULATOR"/>
    <property type="match status" value="1"/>
</dbReference>
<keyword evidence="4" id="KW-0804">Transcription</keyword>
<dbReference type="InterPro" id="IPR058245">
    <property type="entry name" value="NreC/VraR/RcsB-like_REC"/>
</dbReference>
<dbReference type="SMART" id="SM00448">
    <property type="entry name" value="REC"/>
    <property type="match status" value="1"/>
</dbReference>
<dbReference type="AlphaFoldDB" id="A0A508BV59"/>
<dbReference type="PROSITE" id="PS50110">
    <property type="entry name" value="RESPONSE_REGULATORY"/>
    <property type="match status" value="1"/>
</dbReference>
<dbReference type="SUPFAM" id="SSF46894">
    <property type="entry name" value="C-terminal effector domain of the bipartite response regulators"/>
    <property type="match status" value="1"/>
</dbReference>
<sequence length="243" mass="25847">MTEPTNALTNKTDKTGEAPGAPIRVLIAEDQALLRTTLAALLEAEPGMSVVGLAEDGARAVALATELRPDVILMDIQMPGLTGIEATRRICADPALAATRVLILTMFEIDDYVLGALRAGACGFLLKDADPQSLVDAVRTVHEGQSLLSPQVLARLVARMPSTTSTGTSRSTWTGEVEALTPRQREVLLLIARGLSNSEIEVELGITRATCRSHITALLARLNARDRAQLVIAAYEAGLISSR</sequence>
<dbReference type="SUPFAM" id="SSF52172">
    <property type="entry name" value="CheY-like"/>
    <property type="match status" value="1"/>
</dbReference>
<dbReference type="SMART" id="SM00421">
    <property type="entry name" value="HTH_LUXR"/>
    <property type="match status" value="1"/>
</dbReference>
<keyword evidence="2" id="KW-0805">Transcription regulation</keyword>
<dbReference type="Proteomes" id="UP000317942">
    <property type="component" value="Unassembled WGS sequence"/>
</dbReference>
<evidence type="ECO:0000259" key="6">
    <source>
        <dbReference type="PROSITE" id="PS50043"/>
    </source>
</evidence>
<dbReference type="Pfam" id="PF00196">
    <property type="entry name" value="GerE"/>
    <property type="match status" value="1"/>
</dbReference>
<dbReference type="CDD" id="cd06170">
    <property type="entry name" value="LuxR_C_like"/>
    <property type="match status" value="1"/>
</dbReference>
<feature type="domain" description="Response regulatory" evidence="7">
    <location>
        <begin position="24"/>
        <end position="142"/>
    </location>
</feature>
<evidence type="ECO:0000256" key="2">
    <source>
        <dbReference type="ARBA" id="ARBA00023015"/>
    </source>
</evidence>
<dbReference type="InterPro" id="IPR001789">
    <property type="entry name" value="Sig_transdc_resp-reg_receiver"/>
</dbReference>
<gene>
    <name evidence="8" type="ORF">FK267_02290</name>
</gene>
<evidence type="ECO:0000313" key="9">
    <source>
        <dbReference type="Proteomes" id="UP000317942"/>
    </source>
</evidence>
<proteinExistence type="predicted"/>
<dbReference type="GO" id="GO:0006355">
    <property type="term" value="P:regulation of DNA-templated transcription"/>
    <property type="evidence" value="ECO:0007669"/>
    <property type="project" value="InterPro"/>
</dbReference>
<evidence type="ECO:0000256" key="3">
    <source>
        <dbReference type="ARBA" id="ARBA00023125"/>
    </source>
</evidence>
<keyword evidence="1 5" id="KW-0597">Phosphoprotein</keyword>
<feature type="modified residue" description="4-aspartylphosphate" evidence="5">
    <location>
        <position position="75"/>
    </location>
</feature>
<evidence type="ECO:0000259" key="7">
    <source>
        <dbReference type="PROSITE" id="PS50110"/>
    </source>
</evidence>
<keyword evidence="3" id="KW-0238">DNA-binding</keyword>
<dbReference type="InterPro" id="IPR000792">
    <property type="entry name" value="Tscrpt_reg_LuxR_C"/>
</dbReference>
<evidence type="ECO:0000313" key="8">
    <source>
        <dbReference type="EMBL" id="TQD63425.1"/>
    </source>
</evidence>
<dbReference type="InterPro" id="IPR011006">
    <property type="entry name" value="CheY-like_superfamily"/>
</dbReference>
<feature type="domain" description="HTH luxR-type" evidence="6">
    <location>
        <begin position="173"/>
        <end position="238"/>
    </location>
</feature>
<name>A0A508BV59_9ACTO</name>
<dbReference type="EMBL" id="VICC01000001">
    <property type="protein sequence ID" value="TQD63425.1"/>
    <property type="molecule type" value="Genomic_DNA"/>
</dbReference>
<organism evidence="8 9">
    <name type="scientific">Actinomyces oris</name>
    <dbReference type="NCBI Taxonomy" id="544580"/>
    <lineage>
        <taxon>Bacteria</taxon>
        <taxon>Bacillati</taxon>
        <taxon>Actinomycetota</taxon>
        <taxon>Actinomycetes</taxon>
        <taxon>Actinomycetales</taxon>
        <taxon>Actinomycetaceae</taxon>
        <taxon>Actinomyces</taxon>
    </lineage>
</organism>
<dbReference type="InterPro" id="IPR016032">
    <property type="entry name" value="Sig_transdc_resp-reg_C-effctor"/>
</dbReference>
<comment type="caution">
    <text evidence="8">The sequence shown here is derived from an EMBL/GenBank/DDBJ whole genome shotgun (WGS) entry which is preliminary data.</text>
</comment>